<reference evidence="1 2" key="1">
    <citation type="journal article" date="2012" name="Genet. Mol. Biol.">
        <title>Analysis of 16S rRNA and mxaF genes revealing insights into Methylobacterium niche-specific plant association.</title>
        <authorList>
            <person name="Dourado M.N."/>
            <person name="Andreote F.D."/>
            <person name="Dini-Andreote F."/>
            <person name="Conti R."/>
            <person name="Araujo J.M."/>
            <person name="Araujo W.L."/>
        </authorList>
    </citation>
    <scope>NUCLEOTIDE SEQUENCE [LARGE SCALE GENOMIC DNA]</scope>
    <source>
        <strain evidence="1 2">TC3-10</strain>
    </source>
</reference>
<keyword evidence="2" id="KW-1185">Reference proteome</keyword>
<dbReference type="Proteomes" id="UP001355206">
    <property type="component" value="Unassembled WGS sequence"/>
</dbReference>
<accession>A0ABU7TV07</accession>
<gene>
    <name evidence="1" type="ORF">MOTC310_24350</name>
</gene>
<dbReference type="EMBL" id="MLCA01000014">
    <property type="protein sequence ID" value="MEE7493413.1"/>
    <property type="molecule type" value="Genomic_DNA"/>
</dbReference>
<name>A0ABU7TV07_9HYPH</name>
<evidence type="ECO:0000313" key="2">
    <source>
        <dbReference type="Proteomes" id="UP001355206"/>
    </source>
</evidence>
<protein>
    <submittedName>
        <fullName evidence="1">Uncharacterized protein</fullName>
    </submittedName>
</protein>
<evidence type="ECO:0000313" key="1">
    <source>
        <dbReference type="EMBL" id="MEE7493413.1"/>
    </source>
</evidence>
<proteinExistence type="predicted"/>
<organism evidence="1 2">
    <name type="scientific">Methylobacterium oryzae</name>
    <dbReference type="NCBI Taxonomy" id="334852"/>
    <lineage>
        <taxon>Bacteria</taxon>
        <taxon>Pseudomonadati</taxon>
        <taxon>Pseudomonadota</taxon>
        <taxon>Alphaproteobacteria</taxon>
        <taxon>Hyphomicrobiales</taxon>
        <taxon>Methylobacteriaceae</taxon>
        <taxon>Methylobacterium</taxon>
    </lineage>
</organism>
<sequence length="87" mass="9609">MGAVDPRVEDGDDVAVAVESEPVGPGSPDLRNAVHEGRRNRRILRHQRHVRVRVELFECARVDLAAAMVSDPIYVTAEAELPSVPER</sequence>
<comment type="caution">
    <text evidence="1">The sequence shown here is derived from an EMBL/GenBank/DDBJ whole genome shotgun (WGS) entry which is preliminary data.</text>
</comment>